<evidence type="ECO:0000313" key="2">
    <source>
        <dbReference type="Proteomes" id="UP000053480"/>
    </source>
</evidence>
<sequence>MDLDRKKFYAVVRVDNLDLPEVVTKSGFHPHISSAVDEAIENLKRYLRNNGINGKFDTHIEVFAKEESVCRLIEIIKAKVKA</sequence>
<reference evidence="1" key="1">
    <citation type="submission" date="2024-07" db="EMBL/GenBank/DDBJ databases">
        <title>Metagenome and Metagenome-Assembled Genomes of Archaea from a hot spring from the geothermal field of Los Azufres, Mexico.</title>
        <authorList>
            <person name="Marin-Paredes R."/>
            <person name="Martinez-Romero E."/>
            <person name="Servin-Garciduenas L.E."/>
        </authorList>
    </citation>
    <scope>NUCLEOTIDE SEQUENCE</scope>
    <source>
        <strain evidence="1">AZ1-454</strain>
    </source>
</reference>
<gene>
    <name evidence="1" type="ORF">TQ35_0002455</name>
</gene>
<dbReference type="EMBL" id="JZWS03000002">
    <property type="protein sequence ID" value="MEW9491048.1"/>
    <property type="molecule type" value="Genomic_DNA"/>
</dbReference>
<accession>A0ACC6TML1</accession>
<dbReference type="Proteomes" id="UP000053480">
    <property type="component" value="Unassembled WGS sequence"/>
</dbReference>
<protein>
    <submittedName>
        <fullName evidence="1">Uncharacterized protein</fullName>
    </submittedName>
</protein>
<organism evidence="1 2">
    <name type="scientific">Candidatus Aramenus sulfurataquae</name>
    <dbReference type="NCBI Taxonomy" id="1326980"/>
    <lineage>
        <taxon>Archaea</taxon>
        <taxon>Thermoproteota</taxon>
        <taxon>Thermoprotei</taxon>
        <taxon>Sulfolobales</taxon>
        <taxon>Sulfolobaceae</taxon>
        <taxon>Candidatus Aramenus</taxon>
    </lineage>
</organism>
<proteinExistence type="predicted"/>
<comment type="caution">
    <text evidence="1">The sequence shown here is derived from an EMBL/GenBank/DDBJ whole genome shotgun (WGS) entry which is preliminary data.</text>
</comment>
<name>A0ACC6TML1_9CREN</name>
<evidence type="ECO:0000313" key="1">
    <source>
        <dbReference type="EMBL" id="MEW9491048.1"/>
    </source>
</evidence>